<accession>A0A6J4KXL6</accession>
<feature type="non-terminal residue" evidence="2">
    <location>
        <position position="1"/>
    </location>
</feature>
<evidence type="ECO:0000313" key="2">
    <source>
        <dbReference type="EMBL" id="CAA9317638.1"/>
    </source>
</evidence>
<gene>
    <name evidence="2" type="ORF">AVDCRST_MAG36-216</name>
</gene>
<feature type="compositionally biased region" description="Basic and acidic residues" evidence="1">
    <location>
        <begin position="257"/>
        <end position="272"/>
    </location>
</feature>
<dbReference type="AlphaFoldDB" id="A0A6J4KXL6"/>
<feature type="region of interest" description="Disordered" evidence="1">
    <location>
        <begin position="444"/>
        <end position="471"/>
    </location>
</feature>
<sequence length="471" mass="50784">VQPAGPRGRRPQRPQPQARVHVVVGVRLRVRVHLADRGALRDLRPGLQHRRPVVLVELPHRLRRPAARGVRLRRAGVAVADRGLALPVVAAAARRGLRLGRRLGLHVDAGRGHVGGGDLRRGLPRQRPRPGAQRERTGGACLGDPRARDAGERRGPGGAAGPHDQQHRRGGGRQPRAGRLAAAVPPGELALGARGRFQHRGLPGGVRPVPRGDGVRGLFVRRLRERRVDRRGGPRAPEEPAEGCDLLDHVHRADRHVLGAVDHPGDPRGDRRHERRPGLRHPGVPARPGGGEVRRGPVHHRLPRQLPGAADLRLPTDLVLRPRRRAARVDHAGQADEGPAAAGVRAAGGQHHRHAHHRAQPAGTRHLHPAAQLHLRRVLPRLPVPARRLPRGPQSRPVAAGALHARALERGGLGGGRAVGDVPVLQHRLAARLLPRLPVPQLVGRARGGRARRGRRGDLPVGAPPHHDLPG</sequence>
<reference evidence="2" key="1">
    <citation type="submission" date="2020-02" db="EMBL/GenBank/DDBJ databases">
        <authorList>
            <person name="Meier V. D."/>
        </authorList>
    </citation>
    <scope>NUCLEOTIDE SEQUENCE</scope>
    <source>
        <strain evidence="2">AVDCRST_MAG36</strain>
    </source>
</reference>
<evidence type="ECO:0000256" key="1">
    <source>
        <dbReference type="SAM" id="MobiDB-lite"/>
    </source>
</evidence>
<feature type="region of interest" description="Disordered" evidence="1">
    <location>
        <begin position="257"/>
        <end position="297"/>
    </location>
</feature>
<organism evidence="2">
    <name type="scientific">uncultured Nocardioidaceae bacterium</name>
    <dbReference type="NCBI Taxonomy" id="253824"/>
    <lineage>
        <taxon>Bacteria</taxon>
        <taxon>Bacillati</taxon>
        <taxon>Actinomycetota</taxon>
        <taxon>Actinomycetes</taxon>
        <taxon>Propionibacteriales</taxon>
        <taxon>Nocardioidaceae</taxon>
        <taxon>environmental samples</taxon>
    </lineage>
</organism>
<dbReference type="EMBL" id="CADCUH010000017">
    <property type="protein sequence ID" value="CAA9317638.1"/>
    <property type="molecule type" value="Genomic_DNA"/>
</dbReference>
<feature type="region of interest" description="Disordered" evidence="1">
    <location>
        <begin position="107"/>
        <end position="179"/>
    </location>
</feature>
<feature type="non-terminal residue" evidence="2">
    <location>
        <position position="471"/>
    </location>
</feature>
<name>A0A6J4KXL6_9ACTN</name>
<proteinExistence type="predicted"/>
<protein>
    <submittedName>
        <fullName evidence="2">Urea carboxylase-related amino acid permease</fullName>
    </submittedName>
</protein>
<feature type="compositionally biased region" description="Basic and acidic residues" evidence="1">
    <location>
        <begin position="145"/>
        <end position="155"/>
    </location>
</feature>